<protein>
    <submittedName>
        <fullName evidence="1">Uncharacterized protein</fullName>
    </submittedName>
</protein>
<evidence type="ECO:0000313" key="1">
    <source>
        <dbReference type="EMBL" id="CAI0475456.1"/>
    </source>
</evidence>
<gene>
    <name evidence="1" type="ORF">LITE_LOCUS40407</name>
</gene>
<proteinExistence type="predicted"/>
<dbReference type="AlphaFoldDB" id="A0AAV0PWQ7"/>
<keyword evidence="2" id="KW-1185">Reference proteome</keyword>
<reference evidence="1" key="1">
    <citation type="submission" date="2022-08" db="EMBL/GenBank/DDBJ databases">
        <authorList>
            <person name="Gutierrez-Valencia J."/>
        </authorList>
    </citation>
    <scope>NUCLEOTIDE SEQUENCE</scope>
</reference>
<sequence>MLFTRRRRRIELWEGGFTKLSLPLTLTHSIFTGWLSSKA</sequence>
<name>A0AAV0PWQ7_9ROSI</name>
<dbReference type="Proteomes" id="UP001154282">
    <property type="component" value="Unassembled WGS sequence"/>
</dbReference>
<organism evidence="1 2">
    <name type="scientific">Linum tenue</name>
    <dbReference type="NCBI Taxonomy" id="586396"/>
    <lineage>
        <taxon>Eukaryota</taxon>
        <taxon>Viridiplantae</taxon>
        <taxon>Streptophyta</taxon>
        <taxon>Embryophyta</taxon>
        <taxon>Tracheophyta</taxon>
        <taxon>Spermatophyta</taxon>
        <taxon>Magnoliopsida</taxon>
        <taxon>eudicotyledons</taxon>
        <taxon>Gunneridae</taxon>
        <taxon>Pentapetalae</taxon>
        <taxon>rosids</taxon>
        <taxon>fabids</taxon>
        <taxon>Malpighiales</taxon>
        <taxon>Linaceae</taxon>
        <taxon>Linum</taxon>
    </lineage>
</organism>
<evidence type="ECO:0000313" key="2">
    <source>
        <dbReference type="Proteomes" id="UP001154282"/>
    </source>
</evidence>
<accession>A0AAV0PWQ7</accession>
<comment type="caution">
    <text evidence="1">The sequence shown here is derived from an EMBL/GenBank/DDBJ whole genome shotgun (WGS) entry which is preliminary data.</text>
</comment>
<dbReference type="EMBL" id="CAMGYJ010000009">
    <property type="protein sequence ID" value="CAI0475456.1"/>
    <property type="molecule type" value="Genomic_DNA"/>
</dbReference>